<dbReference type="Proteomes" id="UP001412239">
    <property type="component" value="Unassembled WGS sequence"/>
</dbReference>
<dbReference type="InterPro" id="IPR050309">
    <property type="entry name" value="Type-B_Carboxylest/Lipase"/>
</dbReference>
<feature type="non-terminal residue" evidence="5">
    <location>
        <position position="522"/>
    </location>
</feature>
<dbReference type="InterPro" id="IPR019826">
    <property type="entry name" value="Carboxylesterase_B_AS"/>
</dbReference>
<organism evidence="5 6">
    <name type="scientific">Tuber aestivum</name>
    <name type="common">summer truffle</name>
    <dbReference type="NCBI Taxonomy" id="59557"/>
    <lineage>
        <taxon>Eukaryota</taxon>
        <taxon>Fungi</taxon>
        <taxon>Dikarya</taxon>
        <taxon>Ascomycota</taxon>
        <taxon>Pezizomycotina</taxon>
        <taxon>Pezizomycetes</taxon>
        <taxon>Pezizales</taxon>
        <taxon>Tuberaceae</taxon>
        <taxon>Tuber</taxon>
    </lineage>
</organism>
<dbReference type="PROSITE" id="PS00122">
    <property type="entry name" value="CARBOXYLESTERASE_B_1"/>
    <property type="match status" value="1"/>
</dbReference>
<evidence type="ECO:0000259" key="4">
    <source>
        <dbReference type="Pfam" id="PF00135"/>
    </source>
</evidence>
<comment type="similarity">
    <text evidence="1 3">Belongs to the type-B carboxylesterase/lipase family.</text>
</comment>
<dbReference type="InterPro" id="IPR002018">
    <property type="entry name" value="CarbesteraseB"/>
</dbReference>
<evidence type="ECO:0000313" key="6">
    <source>
        <dbReference type="Proteomes" id="UP001412239"/>
    </source>
</evidence>
<accession>A0A292PYU9</accession>
<dbReference type="Pfam" id="PF00135">
    <property type="entry name" value="COesterase"/>
    <property type="match status" value="1"/>
</dbReference>
<dbReference type="GO" id="GO:0016787">
    <property type="term" value="F:hydrolase activity"/>
    <property type="evidence" value="ECO:0007669"/>
    <property type="project" value="UniProtKB-KW"/>
</dbReference>
<dbReference type="InterPro" id="IPR029058">
    <property type="entry name" value="AB_hydrolase_fold"/>
</dbReference>
<dbReference type="PANTHER" id="PTHR11559">
    <property type="entry name" value="CARBOXYLESTERASE"/>
    <property type="match status" value="1"/>
</dbReference>
<dbReference type="EC" id="3.1.1.-" evidence="3"/>
<evidence type="ECO:0000313" key="5">
    <source>
        <dbReference type="EMBL" id="CUS12772.1"/>
    </source>
</evidence>
<reference evidence="5" key="1">
    <citation type="submission" date="2015-10" db="EMBL/GenBank/DDBJ databases">
        <authorList>
            <person name="Regsiter A."/>
            <person name="william w."/>
        </authorList>
    </citation>
    <scope>NUCLEOTIDE SEQUENCE</scope>
    <source>
        <strain evidence="5">Montdore</strain>
    </source>
</reference>
<gene>
    <name evidence="5" type="ORF">GSTUAT00003045001</name>
</gene>
<feature type="domain" description="Carboxylesterase type B" evidence="4">
    <location>
        <begin position="14"/>
        <end position="464"/>
    </location>
</feature>
<name>A0A292PYU9_9PEZI</name>
<dbReference type="Gene3D" id="3.40.50.1820">
    <property type="entry name" value="alpha/beta hydrolase"/>
    <property type="match status" value="1"/>
</dbReference>
<evidence type="ECO:0000256" key="3">
    <source>
        <dbReference type="RuleBase" id="RU361235"/>
    </source>
</evidence>
<dbReference type="EMBL" id="LN890983">
    <property type="protein sequence ID" value="CUS12772.1"/>
    <property type="molecule type" value="Genomic_DNA"/>
</dbReference>
<sequence>MVTISHTSLHSRLTGISLFGDRVVQFRGLKFASVPRRFARAELFGEYPGELECTRHGPICPQEPASPESDFFGIPTPLQKDKPGFTFDELECLNLTVTLPKSHILKIPSGKKLPVLVSIHGGSNRTGAGCTPLQDPAGLSAASVTEGKEVICVAMNYRLNVFGYGVLPDGEGSNNGLFDQQTALVWVKRHISGFGGDSENITLVGESAGALGVDAQLHAASPIGWGLFKRAVMQSGCLDIGAPKPRENIIRTTQRLAGLVERSGGGNDEGWVEKLRNASVREVVSALVKARVGVWCVSDDGTFFTSPWDQAVGIPDWCESLIIGDCGFEAFLWYPQIAPASAARIHEAFMGVQPHRTRILEAYKVPAPSPDSTPAIRAAAFAFIGDSVFSYPAHKLTSRWRSAGKKVYEYCFDQPNPYAPELRGAHHSVDLLYLFPGHELPEKDRVVAAAFQKHVLEFCHSGNAWKVSDGQVMGYGPAGEVRVVEKKERRRVAEWEASLELLGRAELVKAIRYVREHPGEAK</sequence>
<dbReference type="AlphaFoldDB" id="A0A292PYU9"/>
<keyword evidence="2 3" id="KW-0378">Hydrolase</keyword>
<evidence type="ECO:0000256" key="1">
    <source>
        <dbReference type="ARBA" id="ARBA00005964"/>
    </source>
</evidence>
<keyword evidence="6" id="KW-1185">Reference proteome</keyword>
<proteinExistence type="inferred from homology"/>
<evidence type="ECO:0000256" key="2">
    <source>
        <dbReference type="ARBA" id="ARBA00022801"/>
    </source>
</evidence>
<dbReference type="SUPFAM" id="SSF53474">
    <property type="entry name" value="alpha/beta-Hydrolases"/>
    <property type="match status" value="1"/>
</dbReference>
<protein>
    <recommendedName>
        <fullName evidence="3">Carboxylic ester hydrolase</fullName>
        <ecNumber evidence="3">3.1.1.-</ecNumber>
    </recommendedName>
</protein>